<dbReference type="Pfam" id="PF00378">
    <property type="entry name" value="ECH_1"/>
    <property type="match status" value="1"/>
</dbReference>
<evidence type="ECO:0000313" key="9">
    <source>
        <dbReference type="EMBL" id="SEH12315.1"/>
    </source>
</evidence>
<dbReference type="InterPro" id="IPR029045">
    <property type="entry name" value="ClpP/crotonase-like_dom_sf"/>
</dbReference>
<proteinExistence type="inferred from homology"/>
<dbReference type="RefSeq" id="WP_093116849.1">
    <property type="nucleotide sequence ID" value="NZ_FNWJ01000001.1"/>
</dbReference>
<dbReference type="Pfam" id="PF00725">
    <property type="entry name" value="3HCDH"/>
    <property type="match status" value="1"/>
</dbReference>
<evidence type="ECO:0000313" key="10">
    <source>
        <dbReference type="Proteomes" id="UP000222056"/>
    </source>
</evidence>
<dbReference type="SUPFAM" id="SSF48179">
    <property type="entry name" value="6-phosphogluconate dehydrogenase C-terminal domain-like"/>
    <property type="match status" value="1"/>
</dbReference>
<dbReference type="Gene3D" id="3.90.226.10">
    <property type="entry name" value="2-enoyl-CoA Hydratase, Chain A, domain 1"/>
    <property type="match status" value="1"/>
</dbReference>
<dbReference type="STRING" id="29539.SAMN02745716_1051"/>
<dbReference type="PANTHER" id="PTHR11941">
    <property type="entry name" value="ENOYL-COA HYDRATASE-RELATED"/>
    <property type="match status" value="1"/>
</dbReference>
<evidence type="ECO:0000259" key="8">
    <source>
        <dbReference type="Pfam" id="PF00725"/>
    </source>
</evidence>
<gene>
    <name evidence="9" type="ORF">SAMN02745716_1051</name>
</gene>
<dbReference type="InterPro" id="IPR006108">
    <property type="entry name" value="3HC_DH_C"/>
</dbReference>
<dbReference type="SUPFAM" id="SSF52096">
    <property type="entry name" value="ClpP/crotonase"/>
    <property type="match status" value="1"/>
</dbReference>
<evidence type="ECO:0000256" key="6">
    <source>
        <dbReference type="ARBA" id="ARBA00023709"/>
    </source>
</evidence>
<dbReference type="PANTHER" id="PTHR11941:SF54">
    <property type="entry name" value="ENOYL-COA HYDRATASE, MITOCHONDRIAL"/>
    <property type="match status" value="1"/>
</dbReference>
<evidence type="ECO:0000256" key="3">
    <source>
        <dbReference type="ARBA" id="ARBA00012076"/>
    </source>
</evidence>
<keyword evidence="4" id="KW-0443">Lipid metabolism</keyword>
<dbReference type="Proteomes" id="UP000222056">
    <property type="component" value="Unassembled WGS sequence"/>
</dbReference>
<feature type="domain" description="3-hydroxyacyl-CoA dehydrogenase C-terminal" evidence="8">
    <location>
        <begin position="13"/>
        <end position="105"/>
    </location>
</feature>
<dbReference type="GO" id="GO:0004300">
    <property type="term" value="F:enoyl-CoA hydratase activity"/>
    <property type="evidence" value="ECO:0007669"/>
    <property type="project" value="UniProtKB-EC"/>
</dbReference>
<dbReference type="GO" id="GO:0016616">
    <property type="term" value="F:oxidoreductase activity, acting on the CH-OH group of donors, NAD or NADP as acceptor"/>
    <property type="evidence" value="ECO:0007669"/>
    <property type="project" value="InterPro"/>
</dbReference>
<evidence type="ECO:0000256" key="7">
    <source>
        <dbReference type="ARBA" id="ARBA00023717"/>
    </source>
</evidence>
<dbReference type="EMBL" id="FNWJ01000001">
    <property type="protein sequence ID" value="SEH12315.1"/>
    <property type="molecule type" value="Genomic_DNA"/>
</dbReference>
<sequence>MSTSASSAAATLVERFSLKALVESCLVLEEGVAGARDIEIGMMLGAGILPGPFQRADERGLDEVLEALERARGEWGDAFAPPAILRRLVAQGRLGKKSGQGFFPYPRPDEGPQRETVLLETRGDIGIAWLNRPPANPLSPQALRELADLWAEVDGRLRALVIASSNVFTFCAGADIKEFTRIDPEREGRELIETAHHLMRSMERSSTVTIAAVNALALGGGCELAMACDVRIAAESASFGQPEINLGIIPGFGGTQRLPRLVGEAKALEMNLVGDPIDAWEAHRIGLVNEVVPDHELFDTALAWARKLAGQAPLAVGEIKRVSAQPDLDEGLRVEAEGFARVFACEDAREGIAAFLERRRAKFRGR</sequence>
<evidence type="ECO:0000256" key="1">
    <source>
        <dbReference type="ARBA" id="ARBA00005086"/>
    </source>
</evidence>
<accession>A0A1H6FRE5</accession>
<dbReference type="OrthoDB" id="5240528at2"/>
<organism evidence="9 10">
    <name type="scientific">Thermoleophilum album</name>
    <dbReference type="NCBI Taxonomy" id="29539"/>
    <lineage>
        <taxon>Bacteria</taxon>
        <taxon>Bacillati</taxon>
        <taxon>Actinomycetota</taxon>
        <taxon>Thermoleophilia</taxon>
        <taxon>Thermoleophilales</taxon>
        <taxon>Thermoleophilaceae</taxon>
        <taxon>Thermoleophilum</taxon>
    </lineage>
</organism>
<keyword evidence="4" id="KW-0442">Lipid degradation</keyword>
<dbReference type="FunFam" id="3.90.226.10:FF:000009">
    <property type="entry name" value="Carnitinyl-CoA dehydratase"/>
    <property type="match status" value="1"/>
</dbReference>
<evidence type="ECO:0000256" key="5">
    <source>
        <dbReference type="ARBA" id="ARBA00023239"/>
    </source>
</evidence>
<comment type="similarity">
    <text evidence="2">Belongs to the enoyl-CoA hydratase/isomerase family.</text>
</comment>
<dbReference type="InterPro" id="IPR001753">
    <property type="entry name" value="Enoyl-CoA_hydra/iso"/>
</dbReference>
<keyword evidence="5" id="KW-0456">Lyase</keyword>
<dbReference type="GO" id="GO:0006635">
    <property type="term" value="P:fatty acid beta-oxidation"/>
    <property type="evidence" value="ECO:0007669"/>
    <property type="project" value="TreeGrafter"/>
</dbReference>
<dbReference type="EC" id="4.2.1.17" evidence="3"/>
<evidence type="ECO:0000256" key="4">
    <source>
        <dbReference type="ARBA" id="ARBA00022963"/>
    </source>
</evidence>
<comment type="catalytic activity">
    <reaction evidence="7">
        <text>a 4-saturated-(3S)-3-hydroxyacyl-CoA = a (3E)-enoyl-CoA + H2O</text>
        <dbReference type="Rhea" id="RHEA:20724"/>
        <dbReference type="ChEBI" id="CHEBI:15377"/>
        <dbReference type="ChEBI" id="CHEBI:58521"/>
        <dbReference type="ChEBI" id="CHEBI:137480"/>
        <dbReference type="EC" id="4.2.1.17"/>
    </reaction>
</comment>
<dbReference type="InterPro" id="IPR013328">
    <property type="entry name" value="6PGD_dom2"/>
</dbReference>
<name>A0A1H6FRE5_THEAL</name>
<comment type="catalytic activity">
    <reaction evidence="6">
        <text>a (3S)-3-hydroxyacyl-CoA = a (2E)-enoyl-CoA + H2O</text>
        <dbReference type="Rhea" id="RHEA:16105"/>
        <dbReference type="ChEBI" id="CHEBI:15377"/>
        <dbReference type="ChEBI" id="CHEBI:57318"/>
        <dbReference type="ChEBI" id="CHEBI:58856"/>
        <dbReference type="EC" id="4.2.1.17"/>
    </reaction>
</comment>
<dbReference type="AlphaFoldDB" id="A0A1H6FRE5"/>
<keyword evidence="10" id="KW-1185">Reference proteome</keyword>
<dbReference type="InterPro" id="IPR008927">
    <property type="entry name" value="6-PGluconate_DH-like_C_sf"/>
</dbReference>
<comment type="pathway">
    <text evidence="1">Lipid metabolism; butanoate metabolism.</text>
</comment>
<dbReference type="CDD" id="cd06558">
    <property type="entry name" value="crotonase-like"/>
    <property type="match status" value="1"/>
</dbReference>
<protein>
    <recommendedName>
        <fullName evidence="3">enoyl-CoA hydratase</fullName>
        <ecNumber evidence="3">4.2.1.17</ecNumber>
    </recommendedName>
</protein>
<evidence type="ECO:0000256" key="2">
    <source>
        <dbReference type="ARBA" id="ARBA00005254"/>
    </source>
</evidence>
<reference evidence="10" key="1">
    <citation type="submission" date="2016-10" db="EMBL/GenBank/DDBJ databases">
        <authorList>
            <person name="Varghese N."/>
            <person name="Submissions S."/>
        </authorList>
    </citation>
    <scope>NUCLEOTIDE SEQUENCE [LARGE SCALE GENOMIC DNA]</scope>
    <source>
        <strain evidence="10">ATCC 35263</strain>
    </source>
</reference>
<dbReference type="Gene3D" id="1.10.1040.10">
    <property type="entry name" value="N-(1-d-carboxylethyl)-l-norvaline Dehydrogenase, domain 2"/>
    <property type="match status" value="1"/>
</dbReference>